<evidence type="ECO:0000313" key="2">
    <source>
        <dbReference type="EMBL" id="GES05988.1"/>
    </source>
</evidence>
<organism evidence="2 3">
    <name type="scientific">Acrocarpospora corrugata</name>
    <dbReference type="NCBI Taxonomy" id="35763"/>
    <lineage>
        <taxon>Bacteria</taxon>
        <taxon>Bacillati</taxon>
        <taxon>Actinomycetota</taxon>
        <taxon>Actinomycetes</taxon>
        <taxon>Streptosporangiales</taxon>
        <taxon>Streptosporangiaceae</taxon>
        <taxon>Acrocarpospora</taxon>
    </lineage>
</organism>
<evidence type="ECO:0008006" key="4">
    <source>
        <dbReference type="Google" id="ProtNLM"/>
    </source>
</evidence>
<feature type="region of interest" description="Disordered" evidence="1">
    <location>
        <begin position="31"/>
        <end position="72"/>
    </location>
</feature>
<sequence>MPGRPTNRVILTGAVGVFGLLTGCGSAAKQTASPAAPMRSSAAPAPSSPAASSPPSTPLPPRATSLPKARNGTKLRACRDANCEVLVSDGQVITLDDKWGLSPVEITVEDESVTFYSVSASGAQMSIVGQTPDQGGPGTINDVNFEVLAVRGTKAVIMITHE</sequence>
<accession>A0A5M3WI07</accession>
<reference evidence="2 3" key="1">
    <citation type="submission" date="2019-10" db="EMBL/GenBank/DDBJ databases">
        <title>Whole genome shotgun sequence of Acrocarpospora corrugata NBRC 13972.</title>
        <authorList>
            <person name="Ichikawa N."/>
            <person name="Kimura A."/>
            <person name="Kitahashi Y."/>
            <person name="Komaki H."/>
            <person name="Oguchi A."/>
        </authorList>
    </citation>
    <scope>NUCLEOTIDE SEQUENCE [LARGE SCALE GENOMIC DNA]</scope>
    <source>
        <strain evidence="2 3">NBRC 13972</strain>
    </source>
</reference>
<keyword evidence="3" id="KW-1185">Reference proteome</keyword>
<proteinExistence type="predicted"/>
<feature type="compositionally biased region" description="Low complexity" evidence="1">
    <location>
        <begin position="32"/>
        <end position="54"/>
    </location>
</feature>
<name>A0A5M3WI07_9ACTN</name>
<dbReference type="AlphaFoldDB" id="A0A5M3WI07"/>
<dbReference type="PROSITE" id="PS51257">
    <property type="entry name" value="PROKAR_LIPOPROTEIN"/>
    <property type="match status" value="1"/>
</dbReference>
<dbReference type="EMBL" id="BLAD01000122">
    <property type="protein sequence ID" value="GES05988.1"/>
    <property type="molecule type" value="Genomic_DNA"/>
</dbReference>
<protein>
    <recommendedName>
        <fullName evidence="4">Lipoprotein</fullName>
    </recommendedName>
</protein>
<evidence type="ECO:0000256" key="1">
    <source>
        <dbReference type="SAM" id="MobiDB-lite"/>
    </source>
</evidence>
<dbReference type="Proteomes" id="UP000334990">
    <property type="component" value="Unassembled WGS sequence"/>
</dbReference>
<evidence type="ECO:0000313" key="3">
    <source>
        <dbReference type="Proteomes" id="UP000334990"/>
    </source>
</evidence>
<comment type="caution">
    <text evidence="2">The sequence shown here is derived from an EMBL/GenBank/DDBJ whole genome shotgun (WGS) entry which is preliminary data.</text>
</comment>
<gene>
    <name evidence="2" type="ORF">Acor_80570</name>
</gene>